<dbReference type="InterPro" id="IPR011990">
    <property type="entry name" value="TPR-like_helical_dom_sf"/>
</dbReference>
<dbReference type="PANTHER" id="PTHR48182">
    <property type="entry name" value="PROTEIN SERAC1"/>
    <property type="match status" value="1"/>
</dbReference>
<evidence type="ECO:0000313" key="7">
    <source>
        <dbReference type="Proteomes" id="UP000249396"/>
    </source>
</evidence>
<dbReference type="Pfam" id="PF13374">
    <property type="entry name" value="TPR_10"/>
    <property type="match status" value="2"/>
</dbReference>
<dbReference type="SUPFAM" id="SSF48452">
    <property type="entry name" value="TPR-like"/>
    <property type="match status" value="1"/>
</dbReference>
<dbReference type="PANTHER" id="PTHR48182:SF2">
    <property type="entry name" value="PROTEIN SERAC1"/>
    <property type="match status" value="1"/>
</dbReference>
<evidence type="ECO:0000256" key="3">
    <source>
        <dbReference type="ARBA" id="ARBA00022824"/>
    </source>
</evidence>
<evidence type="ECO:0000256" key="5">
    <source>
        <dbReference type="PROSITE-ProRule" id="PRU00339"/>
    </source>
</evidence>
<comment type="subcellular location">
    <subcellularLocation>
        <location evidence="1">Endoplasmic reticulum</location>
    </subcellularLocation>
    <subcellularLocation>
        <location evidence="2">Membrane</location>
    </subcellularLocation>
</comment>
<keyword evidence="3" id="KW-0256">Endoplasmic reticulum</keyword>
<evidence type="ECO:0000313" key="6">
    <source>
        <dbReference type="EMBL" id="PZN75045.1"/>
    </source>
</evidence>
<dbReference type="InterPro" id="IPR052374">
    <property type="entry name" value="SERAC1"/>
</dbReference>
<dbReference type="PROSITE" id="PS50005">
    <property type="entry name" value="TPR"/>
    <property type="match status" value="1"/>
</dbReference>
<comment type="caution">
    <text evidence="6">The sequence shown here is derived from an EMBL/GenBank/DDBJ whole genome shotgun (WGS) entry which is preliminary data.</text>
</comment>
<reference evidence="6 7" key="1">
    <citation type="journal article" date="2018" name="Aquat. Microb. Ecol.">
        <title>Gammaproteobacterial methanotrophs dominate.</title>
        <authorList>
            <person name="Rissanen A.J."/>
            <person name="Saarenheimo J."/>
            <person name="Tiirola M."/>
            <person name="Peura S."/>
            <person name="Aalto S.L."/>
            <person name="Karvinen A."/>
            <person name="Nykanen H."/>
        </authorList>
    </citation>
    <scope>NUCLEOTIDE SEQUENCE [LARGE SCALE GENOMIC DNA]</scope>
    <source>
        <strain evidence="6">AMbin10</strain>
    </source>
</reference>
<dbReference type="Gene3D" id="1.25.40.10">
    <property type="entry name" value="Tetratricopeptide repeat domain"/>
    <property type="match status" value="3"/>
</dbReference>
<sequence>MTILIKLAAWAGKPRASVIFVHGLGGHAYETWRSKPDDDSFWPLWLAQEVEGLAVYTLGYAAPPSNWLGTAMPLQDRARNLLERLFSESRLKDGPVTFVCHSLGGLLVKQIMLDLQLQKGSRPEAADLLERITQVVFLATPHTGSRHANWLDRLRFFAWPTSIARTLVANDPTLRAINVNYRGLAEERRDTLRHRIFYETQGTPIGVIVDEASADPGLPGFPPIPIDADHIKIAKPAGRTALQYLRTRDFLAEVPKPMEPATGYLSYPLPKIELEQPWNLIPKLIRIAALLLVCAIAYKGVQALITPIDGAKIEQKLDEQNAQLKAQSDLIRQLLAQSATKPLPGAERAIGEAVAAAGKGAAEGDERMKSALKLLQENKVAEAEQLFHAVAVDKEARAKQNRQEAASAYRNLGAIAGLRDPKRALEAYTKAMENDPEDLESLIWVASLELERGDVPKAETHFQQVLKLATSTNREWYIEWAKIGIGDVLVAQGNLPDALKAYRDGLAIRDRLAKSDPGHLGWQRDLSVSYDRIGDVLVAQGNLPEALKAYRDGLAIRDRLAKSDPGHLGWQRDLTVSYDRIGDVLVAQGNLPEALKAYRDDLAISERLAQSDPGHLGWQRDLSVSYDRIGDVLVAQGNLPEALKAYRDGLGISERLAQSDPGNAGWQRDLAVSYAKLGAIYRKNKDKTKALGMLQQGLAIMLRMTQLSPDNAQWKNDVVWFERQITELKH</sequence>
<dbReference type="InterPro" id="IPR029058">
    <property type="entry name" value="AB_hydrolase_fold"/>
</dbReference>
<dbReference type="SUPFAM" id="SSF53474">
    <property type="entry name" value="alpha/beta-Hydrolases"/>
    <property type="match status" value="1"/>
</dbReference>
<feature type="repeat" description="TPR" evidence="5">
    <location>
        <begin position="406"/>
        <end position="438"/>
    </location>
</feature>
<keyword evidence="5" id="KW-0802">TPR repeat</keyword>
<dbReference type="Gene3D" id="3.40.50.1820">
    <property type="entry name" value="alpha/beta hydrolase"/>
    <property type="match status" value="1"/>
</dbReference>
<proteinExistence type="predicted"/>
<dbReference type="Pfam" id="PF13424">
    <property type="entry name" value="TPR_12"/>
    <property type="match status" value="1"/>
</dbReference>
<dbReference type="EMBL" id="QJPH01000404">
    <property type="protein sequence ID" value="PZN75045.1"/>
    <property type="molecule type" value="Genomic_DNA"/>
</dbReference>
<accession>A0A2W4QSI7</accession>
<dbReference type="SMART" id="SM00028">
    <property type="entry name" value="TPR"/>
    <property type="match status" value="7"/>
</dbReference>
<name>A0A2W4QSI7_9GAMM</name>
<dbReference type="Proteomes" id="UP000249396">
    <property type="component" value="Unassembled WGS sequence"/>
</dbReference>
<dbReference type="AlphaFoldDB" id="A0A2W4QSI7"/>
<evidence type="ECO:0008006" key="8">
    <source>
        <dbReference type="Google" id="ProtNLM"/>
    </source>
</evidence>
<evidence type="ECO:0000256" key="2">
    <source>
        <dbReference type="ARBA" id="ARBA00004370"/>
    </source>
</evidence>
<dbReference type="GO" id="GO:0016020">
    <property type="term" value="C:membrane"/>
    <property type="evidence" value="ECO:0007669"/>
    <property type="project" value="UniProtKB-SubCell"/>
</dbReference>
<evidence type="ECO:0000256" key="4">
    <source>
        <dbReference type="ARBA" id="ARBA00023136"/>
    </source>
</evidence>
<keyword evidence="4" id="KW-0472">Membrane</keyword>
<evidence type="ECO:0000256" key="1">
    <source>
        <dbReference type="ARBA" id="ARBA00004240"/>
    </source>
</evidence>
<gene>
    <name evidence="6" type="ORF">DM484_19785</name>
</gene>
<organism evidence="6 7">
    <name type="scientific">Candidatus Methylumidiphilus alinenensis</name>
    <dbReference type="NCBI Taxonomy" id="2202197"/>
    <lineage>
        <taxon>Bacteria</taxon>
        <taxon>Pseudomonadati</taxon>
        <taxon>Pseudomonadota</taxon>
        <taxon>Gammaproteobacteria</taxon>
        <taxon>Methylococcales</taxon>
        <taxon>Candidatus Methylumidiphilus</taxon>
    </lineage>
</organism>
<dbReference type="InterPro" id="IPR019734">
    <property type="entry name" value="TPR_rpt"/>
</dbReference>
<protein>
    <recommendedName>
        <fullName evidence="8">DUF676 domain-containing protein</fullName>
    </recommendedName>
</protein>